<name>A0AAW0CH72_9AGAR</name>
<keyword evidence="2" id="KW-1185">Reference proteome</keyword>
<dbReference type="GO" id="GO:0008168">
    <property type="term" value="F:methyltransferase activity"/>
    <property type="evidence" value="ECO:0007669"/>
    <property type="project" value="TreeGrafter"/>
</dbReference>
<proteinExistence type="predicted"/>
<dbReference type="SUPFAM" id="SSF53335">
    <property type="entry name" value="S-adenosyl-L-methionine-dependent methyltransferases"/>
    <property type="match status" value="1"/>
</dbReference>
<dbReference type="Gene3D" id="3.40.50.150">
    <property type="entry name" value="Vaccinia Virus protein VP39"/>
    <property type="match status" value="1"/>
</dbReference>
<evidence type="ECO:0000313" key="2">
    <source>
        <dbReference type="Proteomes" id="UP001362999"/>
    </source>
</evidence>
<organism evidence="1 2">
    <name type="scientific">Favolaschia claudopus</name>
    <dbReference type="NCBI Taxonomy" id="2862362"/>
    <lineage>
        <taxon>Eukaryota</taxon>
        <taxon>Fungi</taxon>
        <taxon>Dikarya</taxon>
        <taxon>Basidiomycota</taxon>
        <taxon>Agaricomycotina</taxon>
        <taxon>Agaricomycetes</taxon>
        <taxon>Agaricomycetidae</taxon>
        <taxon>Agaricales</taxon>
        <taxon>Marasmiineae</taxon>
        <taxon>Mycenaceae</taxon>
        <taxon>Favolaschia</taxon>
    </lineage>
</organism>
<dbReference type="PANTHER" id="PTHR43591">
    <property type="entry name" value="METHYLTRANSFERASE"/>
    <property type="match status" value="1"/>
</dbReference>
<accession>A0AAW0CH72</accession>
<dbReference type="CDD" id="cd02440">
    <property type="entry name" value="AdoMet_MTases"/>
    <property type="match status" value="1"/>
</dbReference>
<dbReference type="EMBL" id="JAWWNJ010000017">
    <property type="protein sequence ID" value="KAK7038329.1"/>
    <property type="molecule type" value="Genomic_DNA"/>
</dbReference>
<dbReference type="Pfam" id="PF01209">
    <property type="entry name" value="Ubie_methyltran"/>
    <property type="match status" value="1"/>
</dbReference>
<dbReference type="InterPro" id="IPR029063">
    <property type="entry name" value="SAM-dependent_MTases_sf"/>
</dbReference>
<evidence type="ECO:0000313" key="1">
    <source>
        <dbReference type="EMBL" id="KAK7038329.1"/>
    </source>
</evidence>
<dbReference type="AlphaFoldDB" id="A0AAW0CH72"/>
<sequence length="240" mass="26057">MEEISGFLAKSMLVQGGLLPTPPKNVKVLDNACGGGVVASVFFTSVEKPIDASMFCGDVNESMVASTAERIKKNGWNAEATIADAQALPFPDNHFTHTLINLGIQMIPDAALAIRESFRVLQPGGTFGMTTSSSPGWLESFEIAVDGWTTPPTFASGPVATKESIENLLMAAGFTQVNVQTVKFQHTDSMTHFLAYIREMFKGILVGSVGEKYEKYMRERYGDGNFALNWEAFVTTAQKP</sequence>
<dbReference type="PANTHER" id="PTHR43591:SF24">
    <property type="entry name" value="2-METHOXY-6-POLYPRENYL-1,4-BENZOQUINOL METHYLASE, MITOCHONDRIAL"/>
    <property type="match status" value="1"/>
</dbReference>
<reference evidence="1 2" key="1">
    <citation type="journal article" date="2024" name="J Genomics">
        <title>Draft genome sequencing and assembly of Favolaschia claudopus CIRM-BRFM 2984 isolated from oak limbs.</title>
        <authorList>
            <person name="Navarro D."/>
            <person name="Drula E."/>
            <person name="Chaduli D."/>
            <person name="Cazenave R."/>
            <person name="Ahrendt S."/>
            <person name="Wang J."/>
            <person name="Lipzen A."/>
            <person name="Daum C."/>
            <person name="Barry K."/>
            <person name="Grigoriev I.V."/>
            <person name="Favel A."/>
            <person name="Rosso M.N."/>
            <person name="Martin F."/>
        </authorList>
    </citation>
    <scope>NUCLEOTIDE SEQUENCE [LARGE SCALE GENOMIC DNA]</scope>
    <source>
        <strain evidence="1 2">CIRM-BRFM 2984</strain>
    </source>
</reference>
<gene>
    <name evidence="1" type="ORF">R3P38DRAFT_2905659</name>
</gene>
<protein>
    <submittedName>
        <fullName evidence="1">Methyltransf-25 domain-containing protein</fullName>
    </submittedName>
</protein>
<dbReference type="Proteomes" id="UP001362999">
    <property type="component" value="Unassembled WGS sequence"/>
</dbReference>
<comment type="caution">
    <text evidence="1">The sequence shown here is derived from an EMBL/GenBank/DDBJ whole genome shotgun (WGS) entry which is preliminary data.</text>
</comment>